<sequence length="285" mass="31496">MQFIESLNNLREIRQIWRKEGVTVAFVPTMGNLHDGHLDLVKKAKTLADKVVVSIFVNPMQFGANEDLDAYPRTLDADRSKLEAEGVDALFFPAVDDIYPRGLGDQTFVEVPGISDLLCGASRPGHFRGVATIVCKLFNMVQPDVACFGEKDFQQLQVIRTMVEDLSMPITIVGVPTCRQQDGLAMSSRNGYLSAEQRATATQIYATMQNMRVSIENHSGTFATIEQEAETALKAAGFTPDYITIRNARTLLPAQTEDRNLVILVAAFMGSTRLIDNLQITLDHA</sequence>
<dbReference type="GO" id="GO:0005829">
    <property type="term" value="C:cytosol"/>
    <property type="evidence" value="ECO:0007669"/>
    <property type="project" value="TreeGrafter"/>
</dbReference>
<dbReference type="CDD" id="cd00560">
    <property type="entry name" value="PanC"/>
    <property type="match status" value="1"/>
</dbReference>
<feature type="binding site" evidence="8">
    <location>
        <position position="61"/>
    </location>
    <ligand>
        <name>(R)-pantoate</name>
        <dbReference type="ChEBI" id="CHEBI:15980"/>
    </ligand>
</feature>
<keyword evidence="3 8" id="KW-0436">Ligase</keyword>
<comment type="caution">
    <text evidence="8">Lacks conserved residue(s) required for the propagation of feature annotation.</text>
</comment>
<dbReference type="FunFam" id="3.40.50.620:FF:000013">
    <property type="entry name" value="Pantothenate synthetase"/>
    <property type="match status" value="1"/>
</dbReference>
<proteinExistence type="inferred from homology"/>
<keyword evidence="6 8" id="KW-0067">ATP-binding</keyword>
<dbReference type="NCBIfam" id="TIGR00018">
    <property type="entry name" value="panC"/>
    <property type="match status" value="1"/>
</dbReference>
<keyword evidence="4 8" id="KW-0566">Pantothenate biosynthesis</keyword>
<dbReference type="GO" id="GO:0004592">
    <property type="term" value="F:pantoate-beta-alanine ligase activity"/>
    <property type="evidence" value="ECO:0007669"/>
    <property type="project" value="UniProtKB-UniRule"/>
</dbReference>
<organism evidence="9 10">
    <name type="scientific">Alteromonas lipolytica</name>
    <dbReference type="NCBI Taxonomy" id="1856405"/>
    <lineage>
        <taxon>Bacteria</taxon>
        <taxon>Pseudomonadati</taxon>
        <taxon>Pseudomonadota</taxon>
        <taxon>Gammaproteobacteria</taxon>
        <taxon>Alteromonadales</taxon>
        <taxon>Alteromonadaceae</taxon>
        <taxon>Alteromonas/Salinimonas group</taxon>
        <taxon>Alteromonas</taxon>
    </lineage>
</organism>
<comment type="caution">
    <text evidence="9">The sequence shown here is derived from an EMBL/GenBank/DDBJ whole genome shotgun (WGS) entry which is preliminary data.</text>
</comment>
<dbReference type="OrthoDB" id="9773087at2"/>
<reference evidence="9 10" key="1">
    <citation type="submission" date="2016-09" db="EMBL/GenBank/DDBJ databases">
        <title>Alteromonas lipolytica, a new species isolated from sea water.</title>
        <authorList>
            <person name="Wu Y.-H."/>
            <person name="Cheng H."/>
            <person name="Xu X.-W."/>
        </authorList>
    </citation>
    <scope>NUCLEOTIDE SEQUENCE [LARGE SCALE GENOMIC DNA]</scope>
    <source>
        <strain evidence="9 10">JW12</strain>
    </source>
</reference>
<accession>A0A1E8FJP0</accession>
<keyword evidence="10" id="KW-1185">Reference proteome</keyword>
<evidence type="ECO:0000256" key="4">
    <source>
        <dbReference type="ARBA" id="ARBA00022655"/>
    </source>
</evidence>
<evidence type="ECO:0000256" key="1">
    <source>
        <dbReference type="ARBA" id="ARBA00004990"/>
    </source>
</evidence>
<dbReference type="NCBIfam" id="TIGR00125">
    <property type="entry name" value="cyt_tran_rel"/>
    <property type="match status" value="1"/>
</dbReference>
<dbReference type="Gene3D" id="3.30.1300.10">
    <property type="entry name" value="Pantoate-beta-alanine ligase, C-terminal domain"/>
    <property type="match status" value="1"/>
</dbReference>
<dbReference type="PANTHER" id="PTHR21299">
    <property type="entry name" value="CYTIDYLATE KINASE/PANTOATE-BETA-ALANINE LIGASE"/>
    <property type="match status" value="1"/>
</dbReference>
<dbReference type="RefSeq" id="WP_070174739.1">
    <property type="nucleotide sequence ID" value="NZ_BMJR01000014.1"/>
</dbReference>
<comment type="catalytic activity">
    <reaction evidence="7 8">
        <text>(R)-pantoate + beta-alanine + ATP = (R)-pantothenate + AMP + diphosphate + H(+)</text>
        <dbReference type="Rhea" id="RHEA:10912"/>
        <dbReference type="ChEBI" id="CHEBI:15378"/>
        <dbReference type="ChEBI" id="CHEBI:15980"/>
        <dbReference type="ChEBI" id="CHEBI:29032"/>
        <dbReference type="ChEBI" id="CHEBI:30616"/>
        <dbReference type="ChEBI" id="CHEBI:33019"/>
        <dbReference type="ChEBI" id="CHEBI:57966"/>
        <dbReference type="ChEBI" id="CHEBI:456215"/>
        <dbReference type="EC" id="6.3.2.1"/>
    </reaction>
</comment>
<dbReference type="GO" id="GO:0005524">
    <property type="term" value="F:ATP binding"/>
    <property type="evidence" value="ECO:0007669"/>
    <property type="project" value="UniProtKB-KW"/>
</dbReference>
<evidence type="ECO:0000256" key="2">
    <source>
        <dbReference type="ARBA" id="ARBA00009256"/>
    </source>
</evidence>
<evidence type="ECO:0000313" key="10">
    <source>
        <dbReference type="Proteomes" id="UP000176037"/>
    </source>
</evidence>
<feature type="binding site" evidence="8">
    <location>
        <position position="61"/>
    </location>
    <ligand>
        <name>beta-alanine</name>
        <dbReference type="ChEBI" id="CHEBI:57966"/>
    </ligand>
</feature>
<dbReference type="FunFam" id="3.30.1300.10:FF:000001">
    <property type="entry name" value="Pantothenate synthetase"/>
    <property type="match status" value="1"/>
</dbReference>
<gene>
    <name evidence="8" type="primary">panC</name>
    <name evidence="9" type="ORF">BFC17_09315</name>
</gene>
<feature type="binding site" evidence="8">
    <location>
        <position position="155"/>
    </location>
    <ligand>
        <name>(R)-pantoate</name>
        <dbReference type="ChEBI" id="CHEBI:15980"/>
    </ligand>
</feature>
<comment type="pathway">
    <text evidence="1 8">Cofactor biosynthesis; (R)-pantothenate biosynthesis; (R)-pantothenate from (R)-pantoate and beta-alanine: step 1/1.</text>
</comment>
<dbReference type="Pfam" id="PF02569">
    <property type="entry name" value="Pantoate_ligase"/>
    <property type="match status" value="1"/>
</dbReference>
<dbReference type="InterPro" id="IPR042176">
    <property type="entry name" value="Pantoate_ligase_C"/>
</dbReference>
<comment type="subcellular location">
    <subcellularLocation>
        <location evidence="8">Cytoplasm</location>
    </subcellularLocation>
</comment>
<protein>
    <recommendedName>
        <fullName evidence="8">Pantothenate synthetase</fullName>
        <shortName evidence="8">PS</shortName>
        <ecNumber evidence="8">6.3.2.1</ecNumber>
    </recommendedName>
    <alternativeName>
        <fullName evidence="8">Pantoate--beta-alanine ligase</fullName>
    </alternativeName>
    <alternativeName>
        <fullName evidence="8">Pantoate-activating enzyme</fullName>
    </alternativeName>
</protein>
<feature type="binding site" evidence="8">
    <location>
        <begin position="30"/>
        <end position="37"/>
    </location>
    <ligand>
        <name>ATP</name>
        <dbReference type="ChEBI" id="CHEBI:30616"/>
    </ligand>
</feature>
<dbReference type="STRING" id="1856405.BFC17_09315"/>
<name>A0A1E8FJP0_9ALTE</name>
<feature type="binding site" evidence="8">
    <location>
        <begin position="149"/>
        <end position="152"/>
    </location>
    <ligand>
        <name>ATP</name>
        <dbReference type="ChEBI" id="CHEBI:30616"/>
    </ligand>
</feature>
<evidence type="ECO:0000313" key="9">
    <source>
        <dbReference type="EMBL" id="OFI36150.1"/>
    </source>
</evidence>
<dbReference type="PANTHER" id="PTHR21299:SF1">
    <property type="entry name" value="PANTOATE--BETA-ALANINE LIGASE"/>
    <property type="match status" value="1"/>
</dbReference>
<feature type="active site" description="Proton donor" evidence="8">
    <location>
        <position position="37"/>
    </location>
</feature>
<evidence type="ECO:0000256" key="7">
    <source>
        <dbReference type="ARBA" id="ARBA00048258"/>
    </source>
</evidence>
<feature type="binding site" evidence="8">
    <location>
        <begin position="186"/>
        <end position="189"/>
    </location>
    <ligand>
        <name>ATP</name>
        <dbReference type="ChEBI" id="CHEBI:30616"/>
    </ligand>
</feature>
<dbReference type="InterPro" id="IPR014729">
    <property type="entry name" value="Rossmann-like_a/b/a_fold"/>
</dbReference>
<dbReference type="HAMAP" id="MF_00158">
    <property type="entry name" value="PanC"/>
    <property type="match status" value="1"/>
</dbReference>
<comment type="similarity">
    <text evidence="2 8">Belongs to the pantothenate synthetase family.</text>
</comment>
<dbReference type="EMBL" id="MJIC01000003">
    <property type="protein sequence ID" value="OFI36150.1"/>
    <property type="molecule type" value="Genomic_DNA"/>
</dbReference>
<comment type="subunit">
    <text evidence="8">Homodimer.</text>
</comment>
<dbReference type="UniPathway" id="UPA00028">
    <property type="reaction ID" value="UER00005"/>
</dbReference>
<comment type="miscellaneous">
    <text evidence="8">The reaction proceeds by a bi uni uni bi ping pong mechanism.</text>
</comment>
<evidence type="ECO:0000256" key="6">
    <source>
        <dbReference type="ARBA" id="ARBA00022840"/>
    </source>
</evidence>
<dbReference type="EC" id="6.3.2.1" evidence="8"/>
<dbReference type="InterPro" id="IPR004821">
    <property type="entry name" value="Cyt_trans-like"/>
</dbReference>
<keyword evidence="5 8" id="KW-0547">Nucleotide-binding</keyword>
<dbReference type="Proteomes" id="UP000176037">
    <property type="component" value="Unassembled WGS sequence"/>
</dbReference>
<comment type="function">
    <text evidence="8">Catalyzes the condensation of pantoate with beta-alanine in an ATP-dependent reaction via a pantoyl-adenylate intermediate.</text>
</comment>
<dbReference type="Gene3D" id="3.40.50.620">
    <property type="entry name" value="HUPs"/>
    <property type="match status" value="1"/>
</dbReference>
<evidence type="ECO:0000256" key="5">
    <source>
        <dbReference type="ARBA" id="ARBA00022741"/>
    </source>
</evidence>
<dbReference type="AlphaFoldDB" id="A0A1E8FJP0"/>
<dbReference type="InterPro" id="IPR003721">
    <property type="entry name" value="Pantoate_ligase"/>
</dbReference>
<dbReference type="SUPFAM" id="SSF52374">
    <property type="entry name" value="Nucleotidylyl transferase"/>
    <property type="match status" value="1"/>
</dbReference>
<dbReference type="GO" id="GO:0015940">
    <property type="term" value="P:pantothenate biosynthetic process"/>
    <property type="evidence" value="ECO:0007669"/>
    <property type="project" value="UniProtKB-UniRule"/>
</dbReference>
<keyword evidence="8" id="KW-0963">Cytoplasm</keyword>
<evidence type="ECO:0000256" key="3">
    <source>
        <dbReference type="ARBA" id="ARBA00022598"/>
    </source>
</evidence>
<evidence type="ECO:0000256" key="8">
    <source>
        <dbReference type="HAMAP-Rule" id="MF_00158"/>
    </source>
</evidence>